<accession>A0A9J6H115</accession>
<keyword evidence="3" id="KW-1185">Reference proteome</keyword>
<organism evidence="2 3">
    <name type="scientific">Haemaphysalis longicornis</name>
    <name type="common">Bush tick</name>
    <dbReference type="NCBI Taxonomy" id="44386"/>
    <lineage>
        <taxon>Eukaryota</taxon>
        <taxon>Metazoa</taxon>
        <taxon>Ecdysozoa</taxon>
        <taxon>Arthropoda</taxon>
        <taxon>Chelicerata</taxon>
        <taxon>Arachnida</taxon>
        <taxon>Acari</taxon>
        <taxon>Parasitiformes</taxon>
        <taxon>Ixodida</taxon>
        <taxon>Ixodoidea</taxon>
        <taxon>Ixodidae</taxon>
        <taxon>Haemaphysalinae</taxon>
        <taxon>Haemaphysalis</taxon>
    </lineage>
</organism>
<gene>
    <name evidence="2" type="ORF">HPB48_026398</name>
</gene>
<protein>
    <submittedName>
        <fullName evidence="2">Uncharacterized protein</fullName>
    </submittedName>
</protein>
<sequence length="90" mass="9884">MKPLPSTNWPGVCPSPQPDEGMIPTTRGVRVTTGPRLAHGSHSRGLPSSFCYFKIERKAAHWVDLVCGFRELVCRDVLQVLFAGTCNGNM</sequence>
<feature type="region of interest" description="Disordered" evidence="1">
    <location>
        <begin position="1"/>
        <end position="27"/>
    </location>
</feature>
<dbReference type="EMBL" id="JABSTR010002268">
    <property type="protein sequence ID" value="KAH9384391.1"/>
    <property type="molecule type" value="Genomic_DNA"/>
</dbReference>
<evidence type="ECO:0000313" key="2">
    <source>
        <dbReference type="EMBL" id="KAH9384391.1"/>
    </source>
</evidence>
<reference evidence="2 3" key="1">
    <citation type="journal article" date="2020" name="Cell">
        <title>Large-Scale Comparative Analyses of Tick Genomes Elucidate Their Genetic Diversity and Vector Capacities.</title>
        <authorList>
            <consortium name="Tick Genome and Microbiome Consortium (TIGMIC)"/>
            <person name="Jia N."/>
            <person name="Wang J."/>
            <person name="Shi W."/>
            <person name="Du L."/>
            <person name="Sun Y."/>
            <person name="Zhan W."/>
            <person name="Jiang J.F."/>
            <person name="Wang Q."/>
            <person name="Zhang B."/>
            <person name="Ji P."/>
            <person name="Bell-Sakyi L."/>
            <person name="Cui X.M."/>
            <person name="Yuan T.T."/>
            <person name="Jiang B.G."/>
            <person name="Yang W.F."/>
            <person name="Lam T.T."/>
            <person name="Chang Q.C."/>
            <person name="Ding S.J."/>
            <person name="Wang X.J."/>
            <person name="Zhu J.G."/>
            <person name="Ruan X.D."/>
            <person name="Zhao L."/>
            <person name="Wei J.T."/>
            <person name="Ye R.Z."/>
            <person name="Que T.C."/>
            <person name="Du C.H."/>
            <person name="Zhou Y.H."/>
            <person name="Cheng J.X."/>
            <person name="Dai P.F."/>
            <person name="Guo W.B."/>
            <person name="Han X.H."/>
            <person name="Huang E.J."/>
            <person name="Li L.F."/>
            <person name="Wei W."/>
            <person name="Gao Y.C."/>
            <person name="Liu J.Z."/>
            <person name="Shao H.Z."/>
            <person name="Wang X."/>
            <person name="Wang C.C."/>
            <person name="Yang T.C."/>
            <person name="Huo Q.B."/>
            <person name="Li W."/>
            <person name="Chen H.Y."/>
            <person name="Chen S.E."/>
            <person name="Zhou L.G."/>
            <person name="Ni X.B."/>
            <person name="Tian J.H."/>
            <person name="Sheng Y."/>
            <person name="Liu T."/>
            <person name="Pan Y.S."/>
            <person name="Xia L.Y."/>
            <person name="Li J."/>
            <person name="Zhao F."/>
            <person name="Cao W.C."/>
        </authorList>
    </citation>
    <scope>NUCLEOTIDE SEQUENCE [LARGE SCALE GENOMIC DNA]</scope>
    <source>
        <strain evidence="2">HaeL-2018</strain>
    </source>
</reference>
<evidence type="ECO:0000313" key="3">
    <source>
        <dbReference type="Proteomes" id="UP000821853"/>
    </source>
</evidence>
<dbReference type="AlphaFoldDB" id="A0A9J6H115"/>
<comment type="caution">
    <text evidence="2">The sequence shown here is derived from an EMBL/GenBank/DDBJ whole genome shotgun (WGS) entry which is preliminary data.</text>
</comment>
<evidence type="ECO:0000256" key="1">
    <source>
        <dbReference type="SAM" id="MobiDB-lite"/>
    </source>
</evidence>
<proteinExistence type="predicted"/>
<dbReference type="VEuPathDB" id="VectorBase:HLOH_064214"/>
<dbReference type="Proteomes" id="UP000821853">
    <property type="component" value="Unassembled WGS sequence"/>
</dbReference>
<name>A0A9J6H115_HAELO</name>